<evidence type="ECO:0000313" key="1">
    <source>
        <dbReference type="EMBL" id="MEN9060759.1"/>
    </source>
</evidence>
<evidence type="ECO:0000313" key="2">
    <source>
        <dbReference type="Proteomes" id="UP001428774"/>
    </source>
</evidence>
<keyword evidence="2" id="KW-1185">Reference proteome</keyword>
<dbReference type="EMBL" id="JBDNCH010000002">
    <property type="protein sequence ID" value="MEN9060759.1"/>
    <property type="molecule type" value="Genomic_DNA"/>
</dbReference>
<gene>
    <name evidence="1" type="ORF">ABFB10_06615</name>
</gene>
<dbReference type="Proteomes" id="UP001428774">
    <property type="component" value="Unassembled WGS sequence"/>
</dbReference>
<proteinExistence type="predicted"/>
<sequence length="144" mass="15453">MLAASALPLLAEQFCELDESVRFACTFDGGAKAVEVCDAFWLDGDQAQYGFFRPGQPPELAITQDLASLYYTPWNGMGGEPWSSVTFNAPGGDYRYDVWSSGETGGITVMKGATEVATLTCDPGSVSHDLDALIERIETAQISP</sequence>
<organism evidence="1 2">
    <name type="scientific">Ponticoccus litoralis</name>
    <dbReference type="NCBI Taxonomy" id="422297"/>
    <lineage>
        <taxon>Bacteria</taxon>
        <taxon>Pseudomonadati</taxon>
        <taxon>Pseudomonadota</taxon>
        <taxon>Alphaproteobacteria</taxon>
        <taxon>Rhodobacterales</taxon>
        <taxon>Roseobacteraceae</taxon>
        <taxon>Ponticoccus</taxon>
    </lineage>
</organism>
<dbReference type="AlphaFoldDB" id="A0AAW9S7H2"/>
<protein>
    <recommendedName>
        <fullName evidence="3">DUF3558 domain-containing protein</fullName>
    </recommendedName>
</protein>
<dbReference type="RefSeq" id="WP_347165908.1">
    <property type="nucleotide sequence ID" value="NZ_JBDNCH010000002.1"/>
</dbReference>
<comment type="caution">
    <text evidence="1">The sequence shown here is derived from an EMBL/GenBank/DDBJ whole genome shotgun (WGS) entry which is preliminary data.</text>
</comment>
<accession>A0AAW9S7H2</accession>
<reference evidence="1 2" key="1">
    <citation type="submission" date="2024-05" db="EMBL/GenBank/DDBJ databases">
        <title>Genome sequence of Ponticoccus litoralis KCCM 90028.</title>
        <authorList>
            <person name="Kim J.M."/>
            <person name="Lee J.K."/>
            <person name="Choi B.J."/>
            <person name="Bayburt H."/>
            <person name="Baek J.H."/>
            <person name="Jeon C.O."/>
        </authorList>
    </citation>
    <scope>NUCLEOTIDE SEQUENCE [LARGE SCALE GENOMIC DNA]</scope>
    <source>
        <strain evidence="1 2">KCCM 90028</strain>
    </source>
</reference>
<evidence type="ECO:0008006" key="3">
    <source>
        <dbReference type="Google" id="ProtNLM"/>
    </source>
</evidence>
<name>A0AAW9S7H2_9RHOB</name>